<protein>
    <recommendedName>
        <fullName evidence="3">2-amino-4-hydroxy-6-hydroxymethyldihydropteridine diphosphokinase</fullName>
        <ecNumber evidence="3">2.7.6.3</ecNumber>
    </recommendedName>
</protein>
<dbReference type="Gene3D" id="3.30.70.560">
    <property type="entry name" value="7,8-Dihydro-6-hydroxymethylpterin-pyrophosphokinase HPPK"/>
    <property type="match status" value="1"/>
</dbReference>
<organism evidence="10 11">
    <name type="scientific">Caloramator fervidus</name>
    <dbReference type="NCBI Taxonomy" id="29344"/>
    <lineage>
        <taxon>Bacteria</taxon>
        <taxon>Bacillati</taxon>
        <taxon>Bacillota</taxon>
        <taxon>Clostridia</taxon>
        <taxon>Eubacteriales</taxon>
        <taxon>Clostridiaceae</taxon>
        <taxon>Caloramator</taxon>
    </lineage>
</organism>
<sequence length="158" mass="18310">MNKAIIAFGTNVGNKEENIKTAIKLIKDKGITVKKVSNLYITEPYGYKDQPDFLNGALEVETALSCRQLLNVLLDIEKQMGRVRQFKWGPRNIDLDIIFYNDEIIDEPDLKVPHPDMHNREFVLRPICDIDKDIVHPIFKKTVKVLLDELRGDEYEKL</sequence>
<dbReference type="EMBL" id="FNUK01000017">
    <property type="protein sequence ID" value="SEF94235.1"/>
    <property type="molecule type" value="Genomic_DNA"/>
</dbReference>
<dbReference type="InterPro" id="IPR000550">
    <property type="entry name" value="Hppk"/>
</dbReference>
<dbReference type="GO" id="GO:0003848">
    <property type="term" value="F:2-amino-4-hydroxy-6-hydroxymethyldihydropteridine diphosphokinase activity"/>
    <property type="evidence" value="ECO:0007669"/>
    <property type="project" value="UniProtKB-EC"/>
</dbReference>
<dbReference type="InterPro" id="IPR035907">
    <property type="entry name" value="Hppk_sf"/>
</dbReference>
<feature type="domain" description="7,8-dihydro-6-hydroxymethylpterin-pyrophosphokinase" evidence="9">
    <location>
        <begin position="87"/>
        <end position="98"/>
    </location>
</feature>
<keyword evidence="11" id="KW-1185">Reference proteome</keyword>
<gene>
    <name evidence="10" type="ORF">SAMN05660865_01376</name>
</gene>
<evidence type="ECO:0000256" key="8">
    <source>
        <dbReference type="ARBA" id="ARBA00022909"/>
    </source>
</evidence>
<dbReference type="NCBIfam" id="TIGR01498">
    <property type="entry name" value="folK"/>
    <property type="match status" value="1"/>
</dbReference>
<evidence type="ECO:0000256" key="4">
    <source>
        <dbReference type="ARBA" id="ARBA00022679"/>
    </source>
</evidence>
<keyword evidence="5" id="KW-0547">Nucleotide-binding</keyword>
<evidence type="ECO:0000256" key="3">
    <source>
        <dbReference type="ARBA" id="ARBA00013253"/>
    </source>
</evidence>
<dbReference type="PANTHER" id="PTHR43071">
    <property type="entry name" value="2-AMINO-4-HYDROXY-6-HYDROXYMETHYLDIHYDROPTERIDINE PYROPHOSPHOKINASE"/>
    <property type="match status" value="1"/>
</dbReference>
<dbReference type="Proteomes" id="UP000242850">
    <property type="component" value="Unassembled WGS sequence"/>
</dbReference>
<dbReference type="UniPathway" id="UPA00077">
    <property type="reaction ID" value="UER00155"/>
</dbReference>
<dbReference type="GO" id="GO:0005524">
    <property type="term" value="F:ATP binding"/>
    <property type="evidence" value="ECO:0007669"/>
    <property type="project" value="UniProtKB-KW"/>
</dbReference>
<evidence type="ECO:0000256" key="1">
    <source>
        <dbReference type="ARBA" id="ARBA00000198"/>
    </source>
</evidence>
<name>A0A1H5W435_9CLOT</name>
<evidence type="ECO:0000259" key="9">
    <source>
        <dbReference type="PROSITE" id="PS00794"/>
    </source>
</evidence>
<comment type="catalytic activity">
    <reaction evidence="1">
        <text>6-hydroxymethyl-7,8-dihydropterin + ATP = (7,8-dihydropterin-6-yl)methyl diphosphate + AMP + H(+)</text>
        <dbReference type="Rhea" id="RHEA:11412"/>
        <dbReference type="ChEBI" id="CHEBI:15378"/>
        <dbReference type="ChEBI" id="CHEBI:30616"/>
        <dbReference type="ChEBI" id="CHEBI:44841"/>
        <dbReference type="ChEBI" id="CHEBI:72950"/>
        <dbReference type="ChEBI" id="CHEBI:456215"/>
        <dbReference type="EC" id="2.7.6.3"/>
    </reaction>
</comment>
<evidence type="ECO:0000256" key="6">
    <source>
        <dbReference type="ARBA" id="ARBA00022777"/>
    </source>
</evidence>
<dbReference type="RefSeq" id="WP_103896324.1">
    <property type="nucleotide sequence ID" value="NZ_FNUK01000017.1"/>
</dbReference>
<dbReference type="OrthoDB" id="9808041at2"/>
<proteinExistence type="predicted"/>
<dbReference type="GO" id="GO:0046656">
    <property type="term" value="P:folic acid biosynthetic process"/>
    <property type="evidence" value="ECO:0007669"/>
    <property type="project" value="UniProtKB-KW"/>
</dbReference>
<evidence type="ECO:0000313" key="11">
    <source>
        <dbReference type="Proteomes" id="UP000242850"/>
    </source>
</evidence>
<keyword evidence="8" id="KW-0289">Folate biosynthesis</keyword>
<dbReference type="CDD" id="cd00483">
    <property type="entry name" value="HPPK"/>
    <property type="match status" value="1"/>
</dbReference>
<keyword evidence="6 10" id="KW-0418">Kinase</keyword>
<evidence type="ECO:0000313" key="10">
    <source>
        <dbReference type="EMBL" id="SEF94235.1"/>
    </source>
</evidence>
<dbReference type="SUPFAM" id="SSF55083">
    <property type="entry name" value="6-hydroxymethyl-7,8-dihydropterin pyrophosphokinase, HPPK"/>
    <property type="match status" value="1"/>
</dbReference>
<dbReference type="PROSITE" id="PS00794">
    <property type="entry name" value="HPPK"/>
    <property type="match status" value="1"/>
</dbReference>
<keyword evidence="7" id="KW-0067">ATP-binding</keyword>
<dbReference type="EC" id="2.7.6.3" evidence="3"/>
<dbReference type="PANTHER" id="PTHR43071:SF1">
    <property type="entry name" value="2-AMINO-4-HYDROXY-6-HYDROXYMETHYLDIHYDROPTERIDINE PYROPHOSPHOKINASE"/>
    <property type="match status" value="1"/>
</dbReference>
<keyword evidence="4" id="KW-0808">Transferase</keyword>
<evidence type="ECO:0000256" key="2">
    <source>
        <dbReference type="ARBA" id="ARBA00005051"/>
    </source>
</evidence>
<comment type="pathway">
    <text evidence="2">Cofactor biosynthesis; tetrahydrofolate biosynthesis; 2-amino-4-hydroxy-6-hydroxymethyl-7,8-dihydropteridine diphosphate from 7,8-dihydroneopterin triphosphate: step 4/4.</text>
</comment>
<dbReference type="Pfam" id="PF01288">
    <property type="entry name" value="HPPK"/>
    <property type="match status" value="1"/>
</dbReference>
<evidence type="ECO:0000256" key="7">
    <source>
        <dbReference type="ARBA" id="ARBA00022840"/>
    </source>
</evidence>
<evidence type="ECO:0000256" key="5">
    <source>
        <dbReference type="ARBA" id="ARBA00022741"/>
    </source>
</evidence>
<dbReference type="GO" id="GO:0016301">
    <property type="term" value="F:kinase activity"/>
    <property type="evidence" value="ECO:0007669"/>
    <property type="project" value="UniProtKB-KW"/>
</dbReference>
<accession>A0A1H5W435</accession>
<reference evidence="11" key="1">
    <citation type="submission" date="2016-10" db="EMBL/GenBank/DDBJ databases">
        <authorList>
            <person name="Varghese N."/>
            <person name="Submissions S."/>
        </authorList>
    </citation>
    <scope>NUCLEOTIDE SEQUENCE [LARGE SCALE GENOMIC DNA]</scope>
    <source>
        <strain evidence="11">DSM 5463</strain>
    </source>
</reference>
<dbReference type="AlphaFoldDB" id="A0A1H5W435"/>
<dbReference type="GO" id="GO:0046654">
    <property type="term" value="P:tetrahydrofolate biosynthetic process"/>
    <property type="evidence" value="ECO:0007669"/>
    <property type="project" value="UniProtKB-UniPathway"/>
</dbReference>